<proteinExistence type="inferred from homology"/>
<dbReference type="PANTHER" id="PTHR30330:SF7">
    <property type="entry name" value="SODIUM_PROTON-DEPENDENT ALANINE CARRIER PROTEIN YRBD-RELATED"/>
    <property type="match status" value="1"/>
</dbReference>
<evidence type="ECO:0000256" key="3">
    <source>
        <dbReference type="ARBA" id="ARBA00022448"/>
    </source>
</evidence>
<keyword evidence="4 9" id="KW-1003">Cell membrane</keyword>
<feature type="transmembrane region" description="Helical" evidence="9">
    <location>
        <begin position="137"/>
        <end position="157"/>
    </location>
</feature>
<dbReference type="GO" id="GO:0005886">
    <property type="term" value="C:plasma membrane"/>
    <property type="evidence" value="ECO:0007669"/>
    <property type="project" value="UniProtKB-SubCell"/>
</dbReference>
<keyword evidence="8 9" id="KW-0472">Membrane</keyword>
<accession>K6WZ72</accession>
<comment type="similarity">
    <text evidence="2 9">Belongs to the alanine or glycine:cation symporter (AGCS) (TC 2.A.25) family.</text>
</comment>
<feature type="transmembrane region" description="Helical" evidence="9">
    <location>
        <begin position="232"/>
        <end position="257"/>
    </location>
</feature>
<keyword evidence="3 9" id="KW-0813">Transport</keyword>
<protein>
    <submittedName>
        <fullName evidence="10">Putative sodium/alanine symporter</fullName>
    </submittedName>
</protein>
<dbReference type="GO" id="GO:0005283">
    <property type="term" value="F:amino acid:sodium symporter activity"/>
    <property type="evidence" value="ECO:0007669"/>
    <property type="project" value="InterPro"/>
</dbReference>
<dbReference type="eggNOG" id="COG1115">
    <property type="taxonomic scope" value="Bacteria"/>
</dbReference>
<evidence type="ECO:0000313" key="11">
    <source>
        <dbReference type="Proteomes" id="UP000008366"/>
    </source>
</evidence>
<evidence type="ECO:0000256" key="1">
    <source>
        <dbReference type="ARBA" id="ARBA00004651"/>
    </source>
</evidence>
<feature type="transmembrane region" description="Helical" evidence="9">
    <location>
        <begin position="424"/>
        <end position="446"/>
    </location>
</feature>
<dbReference type="FunFam" id="1.20.1740.10:FF:000004">
    <property type="entry name" value="Sodium:alanine symporter family protein"/>
    <property type="match status" value="1"/>
</dbReference>
<evidence type="ECO:0000256" key="8">
    <source>
        <dbReference type="ARBA" id="ARBA00023136"/>
    </source>
</evidence>
<dbReference type="Proteomes" id="UP000008366">
    <property type="component" value="Unassembled WGS sequence"/>
</dbReference>
<sequence length="487" mass="52045">MFDTQIEWLVEKLWSTPMVALVLLLGVYFTIRMAAPQILRVGEMARLLIGGTGSKQGVSSFQAFAMALGGRIGVGNIAGVATAIHFGGPGAMFWMWMTAIVGSAVALAECSLAQVWKEEVHGEYRGGPAYYIEKGIGWKWMAIAYAAAAVFACAVTGPSIQAFSIAESVDVAWGIEPWITGVFVVILFLAVVLGGLKRIGLVAGLVVPVMAAAYILAGLVVLALNADAVPGMFGLIFASAFGAESMFGGMLGAVIMWGVRRAIYSSEAGTGSGAQAAAAAEVSHPAKQGLAQGFSVYVDTLFVCTITGLMILVTNSYNVENPDGTTIIEYVPGLSAGPAYTQTAIDTVFPGVGSSFVAVAMFFFAFTTLLSFAFYADTNVAYIVRNPRWERICNRVMVFVLAGSILLGSFRSSDVAWNLADLGLGLYTWINLIALVLLSGTAIRVYRDYVRQRREGRDPVFDPEDVGIHNAPVWAKIRERTESDRVR</sequence>
<feature type="transmembrane region" description="Helical" evidence="9">
    <location>
        <begin position="396"/>
        <end position="412"/>
    </location>
</feature>
<feature type="transmembrane region" description="Helical" evidence="9">
    <location>
        <begin position="177"/>
        <end position="196"/>
    </location>
</feature>
<dbReference type="PRINTS" id="PR00175">
    <property type="entry name" value="NAALASMPORT"/>
</dbReference>
<feature type="transmembrane region" description="Helical" evidence="9">
    <location>
        <begin position="294"/>
        <end position="313"/>
    </location>
</feature>
<dbReference type="Gene3D" id="1.20.1740.10">
    <property type="entry name" value="Amino acid/polyamine transporter I"/>
    <property type="match status" value="1"/>
</dbReference>
<keyword evidence="11" id="KW-1185">Reference proteome</keyword>
<comment type="subcellular location">
    <subcellularLocation>
        <location evidence="1 9">Cell membrane</location>
        <topology evidence="1 9">Multi-pass membrane protein</topology>
    </subcellularLocation>
</comment>
<dbReference type="Pfam" id="PF01235">
    <property type="entry name" value="Na_Ala_symp"/>
    <property type="match status" value="1"/>
</dbReference>
<evidence type="ECO:0000256" key="6">
    <source>
        <dbReference type="ARBA" id="ARBA00022847"/>
    </source>
</evidence>
<evidence type="ECO:0000256" key="9">
    <source>
        <dbReference type="RuleBase" id="RU363064"/>
    </source>
</evidence>
<dbReference type="InterPro" id="IPR001463">
    <property type="entry name" value="Na/Ala_symport"/>
</dbReference>
<dbReference type="AlphaFoldDB" id="K6WZ72"/>
<keyword evidence="5 9" id="KW-0812">Transmembrane</keyword>
<dbReference type="RefSeq" id="WP_006593929.1">
    <property type="nucleotide sequence ID" value="NZ_BAHD01000066.1"/>
</dbReference>
<dbReference type="PROSITE" id="PS00873">
    <property type="entry name" value="NA_ALANINE_SYMP"/>
    <property type="match status" value="1"/>
</dbReference>
<reference evidence="10 11" key="1">
    <citation type="submission" date="2012-08" db="EMBL/GenBank/DDBJ databases">
        <title>Whole genome shotgun sequence of Kineosphaera limosa NBRC 100340.</title>
        <authorList>
            <person name="Yoshida I."/>
            <person name="Isaki S."/>
            <person name="Hosoyama A."/>
            <person name="Tsuchikane K."/>
            <person name="Katsumata H."/>
            <person name="Ando Y."/>
            <person name="Ohji S."/>
            <person name="Hamada M."/>
            <person name="Tamura T."/>
            <person name="Yamazoe A."/>
            <person name="Yamazaki S."/>
            <person name="Fujita N."/>
        </authorList>
    </citation>
    <scope>NUCLEOTIDE SEQUENCE [LARGE SCALE GENOMIC DNA]</scope>
    <source>
        <strain evidence="10 11">NBRC 100340</strain>
    </source>
</reference>
<name>K6WZ72_9MICO</name>
<evidence type="ECO:0000313" key="10">
    <source>
        <dbReference type="EMBL" id="GAB97397.1"/>
    </source>
</evidence>
<gene>
    <name evidence="10" type="ORF">KILIM_066_00380</name>
</gene>
<feature type="transmembrane region" description="Helical" evidence="9">
    <location>
        <begin position="12"/>
        <end position="31"/>
    </location>
</feature>
<dbReference type="EMBL" id="BAHD01000066">
    <property type="protein sequence ID" value="GAB97397.1"/>
    <property type="molecule type" value="Genomic_DNA"/>
</dbReference>
<evidence type="ECO:0000256" key="5">
    <source>
        <dbReference type="ARBA" id="ARBA00022692"/>
    </source>
</evidence>
<dbReference type="NCBIfam" id="TIGR00835">
    <property type="entry name" value="agcS"/>
    <property type="match status" value="1"/>
</dbReference>
<evidence type="ECO:0000256" key="4">
    <source>
        <dbReference type="ARBA" id="ARBA00022475"/>
    </source>
</evidence>
<dbReference type="STRING" id="1184609.KILIM_066_00380"/>
<dbReference type="OrthoDB" id="9806926at2"/>
<keyword evidence="6 9" id="KW-0769">Symport</keyword>
<evidence type="ECO:0000256" key="2">
    <source>
        <dbReference type="ARBA" id="ARBA00009261"/>
    </source>
</evidence>
<evidence type="ECO:0000256" key="7">
    <source>
        <dbReference type="ARBA" id="ARBA00022989"/>
    </source>
</evidence>
<organism evidence="10 11">
    <name type="scientific">Kineosphaera limosa NBRC 100340</name>
    <dbReference type="NCBI Taxonomy" id="1184609"/>
    <lineage>
        <taxon>Bacteria</taxon>
        <taxon>Bacillati</taxon>
        <taxon>Actinomycetota</taxon>
        <taxon>Actinomycetes</taxon>
        <taxon>Micrococcales</taxon>
        <taxon>Dermatophilaceae</taxon>
        <taxon>Kineosphaera</taxon>
    </lineage>
</organism>
<keyword evidence="7 9" id="KW-1133">Transmembrane helix</keyword>
<feature type="transmembrane region" description="Helical" evidence="9">
    <location>
        <begin position="356"/>
        <end position="375"/>
    </location>
</feature>
<comment type="caution">
    <text evidence="10">The sequence shown here is derived from an EMBL/GenBank/DDBJ whole genome shotgun (WGS) entry which is preliminary data.</text>
</comment>
<dbReference type="PANTHER" id="PTHR30330">
    <property type="entry name" value="AGSS FAMILY TRANSPORTER, SODIUM-ALANINE"/>
    <property type="match status" value="1"/>
</dbReference>
<feature type="transmembrane region" description="Helical" evidence="9">
    <location>
        <begin position="203"/>
        <end position="226"/>
    </location>
</feature>
<feature type="transmembrane region" description="Helical" evidence="9">
    <location>
        <begin position="63"/>
        <end position="87"/>
    </location>
</feature>